<dbReference type="EMBL" id="QKYT01000429">
    <property type="protein sequence ID" value="RIA85378.1"/>
    <property type="molecule type" value="Genomic_DNA"/>
</dbReference>
<dbReference type="InterPro" id="IPR032675">
    <property type="entry name" value="LRR_dom_sf"/>
</dbReference>
<accession>A0A397SH77</accession>
<keyword evidence="2" id="KW-1185">Reference proteome</keyword>
<dbReference type="Proteomes" id="UP000265703">
    <property type="component" value="Unassembled WGS sequence"/>
</dbReference>
<dbReference type="Gene3D" id="3.80.10.10">
    <property type="entry name" value="Ribonuclease Inhibitor"/>
    <property type="match status" value="1"/>
</dbReference>
<comment type="caution">
    <text evidence="1">The sequence shown here is derived from an EMBL/GenBank/DDBJ whole genome shotgun (WGS) entry which is preliminary data.</text>
</comment>
<protein>
    <recommendedName>
        <fullName evidence="3">F-box domain-containing protein</fullName>
    </recommendedName>
</protein>
<dbReference type="SUPFAM" id="SSF52047">
    <property type="entry name" value="RNI-like"/>
    <property type="match status" value="1"/>
</dbReference>
<evidence type="ECO:0000313" key="1">
    <source>
        <dbReference type="EMBL" id="RIA85378.1"/>
    </source>
</evidence>
<reference evidence="1 2" key="1">
    <citation type="submission" date="2018-06" db="EMBL/GenBank/DDBJ databases">
        <title>Comparative genomics reveals the genomic features of Rhizophagus irregularis, R. cerebriforme, R. diaphanum and Gigaspora rosea, and their symbiotic lifestyle signature.</title>
        <authorList>
            <person name="Morin E."/>
            <person name="San Clemente H."/>
            <person name="Chen E.C.H."/>
            <person name="De La Providencia I."/>
            <person name="Hainaut M."/>
            <person name="Kuo A."/>
            <person name="Kohler A."/>
            <person name="Murat C."/>
            <person name="Tang N."/>
            <person name="Roy S."/>
            <person name="Loubradou J."/>
            <person name="Henrissat B."/>
            <person name="Grigoriev I.V."/>
            <person name="Corradi N."/>
            <person name="Roux C."/>
            <person name="Martin F.M."/>
        </authorList>
    </citation>
    <scope>NUCLEOTIDE SEQUENCE [LARGE SCALE GENOMIC DNA]</scope>
    <source>
        <strain evidence="1 2">DAOM 227022</strain>
    </source>
</reference>
<organism evidence="1 2">
    <name type="scientific">Glomus cerebriforme</name>
    <dbReference type="NCBI Taxonomy" id="658196"/>
    <lineage>
        <taxon>Eukaryota</taxon>
        <taxon>Fungi</taxon>
        <taxon>Fungi incertae sedis</taxon>
        <taxon>Mucoromycota</taxon>
        <taxon>Glomeromycotina</taxon>
        <taxon>Glomeromycetes</taxon>
        <taxon>Glomerales</taxon>
        <taxon>Glomeraceae</taxon>
        <taxon>Glomus</taxon>
    </lineage>
</organism>
<dbReference type="AlphaFoldDB" id="A0A397SH77"/>
<name>A0A397SH77_9GLOM</name>
<gene>
    <name evidence="1" type="ORF">C1645_879331</name>
</gene>
<evidence type="ECO:0000313" key="2">
    <source>
        <dbReference type="Proteomes" id="UP000265703"/>
    </source>
</evidence>
<sequence length="505" mass="60312">MTLPEDCIREIFEYLSEDKESLYSCLFTNRLFCRCVIPILWRTPWPRINISRDNNCWKILGKTIIKCFPKEIQSFLLKQYIQYRIYYLNPSLRQPPLFNYVSYIQEISPPVIKNLTGNIIDYYCNYYYDDWRIEKIEQMLNKEFWTLFMKYCFKIKYLDVPNFNLFEYHDSKNSLSSLSTLRINTHYHKEIIIELSKNVHTLKRIEIHLNDIEVSDYGIEQLILSQKNLKEISFIPSTYQKIFFNNQETIEYLSSSLKILEFYNYICLFPYTITSFINLIELKIDYSDRTLFERGVKKLKDVFLPKLEILSLINVKGKYLTIFTQLIEKTKGSLKILNIHFRKKYPLSLSPSSLSSIEYYLRTIQTTCPNIEVLPVWLISEISLIDFENLLKSCSKIRKIIIHVITTNSNFQIDTVLAKPVLYLLAIKSSSTLLNNIHLIGRWSFSNLDLEEFFELWIEMKRKRLTFNFNNNICSNYIIRVCEFYHKIGVIKSGTINYTSPYKYY</sequence>
<dbReference type="OrthoDB" id="2342305at2759"/>
<proteinExistence type="predicted"/>
<evidence type="ECO:0008006" key="3">
    <source>
        <dbReference type="Google" id="ProtNLM"/>
    </source>
</evidence>